<dbReference type="EMBL" id="WJXW01000001">
    <property type="protein sequence ID" value="KAF9740901.1"/>
    <property type="molecule type" value="Genomic_DNA"/>
</dbReference>
<organism evidence="7 8">
    <name type="scientific">Paraphaeosphaeria minitans</name>
    <dbReference type="NCBI Taxonomy" id="565426"/>
    <lineage>
        <taxon>Eukaryota</taxon>
        <taxon>Fungi</taxon>
        <taxon>Dikarya</taxon>
        <taxon>Ascomycota</taxon>
        <taxon>Pezizomycotina</taxon>
        <taxon>Dothideomycetes</taxon>
        <taxon>Pleosporomycetidae</taxon>
        <taxon>Pleosporales</taxon>
        <taxon>Massarineae</taxon>
        <taxon>Didymosphaeriaceae</taxon>
        <taxon>Paraphaeosphaeria</taxon>
    </lineage>
</organism>
<evidence type="ECO:0008006" key="9">
    <source>
        <dbReference type="Google" id="ProtNLM"/>
    </source>
</evidence>
<keyword evidence="8" id="KW-1185">Reference proteome</keyword>
<evidence type="ECO:0000256" key="2">
    <source>
        <dbReference type="ARBA" id="ARBA00022692"/>
    </source>
</evidence>
<dbReference type="AlphaFoldDB" id="A0A9P6GS70"/>
<accession>A0A9P6GS70</accession>
<dbReference type="GO" id="GO:0016020">
    <property type="term" value="C:membrane"/>
    <property type="evidence" value="ECO:0007669"/>
    <property type="project" value="UniProtKB-SubCell"/>
</dbReference>
<dbReference type="SUPFAM" id="SSF117281">
    <property type="entry name" value="Kelch motif"/>
    <property type="match status" value="1"/>
</dbReference>
<dbReference type="Gene3D" id="2.120.10.80">
    <property type="entry name" value="Kelch-type beta propeller"/>
    <property type="match status" value="1"/>
</dbReference>
<feature type="region of interest" description="Disordered" evidence="5">
    <location>
        <begin position="725"/>
        <end position="796"/>
    </location>
</feature>
<sequence length="796" mass="85444">MPSKTFKDPIYPLDNHCSVIHKNTLYVYSPQGFQSLDLAKGSQWEKLPMDVSLTGAECILAPSSGDANTDMMFVVGGRVNETATQWGYPGLMHYSFDDKKWDWQRSESWVTKERTNHAAIYIPAAKQILVYSGSSDPQSSGLSSESFLIDTKSPYGVLSQPAGANPPLIKPMLMPWDDNHAVMVGGGPSSTAIYTFGAMSDASGAMEGWKDLGIAIPEPITTPDTIQCALINGEDGSKVLETFNMGVSPNTVTRTVLLNKGGSVAAQGTTVGVNSKRYTTLDDFPEYNDTLASDLTRTGYSIAQSDSDRIVFSGGNAQEPLSIFDGSEDSWVNATALFTGSQLNSILQPSSSISSSTPTSTATETAAASSSAAAVPPAGAAANNKDRMLTVLGATLGAIFGIAALLILVLFYLRWRKSKKRKTAQGRYVEKDRLSFADRGAEFMKEAGGVGGMGSKPRFTEVNASQTSLAIIAGGHGHKRGMLSDSSTSGLVKKASPLGYTEPVELSKFDLKPEPMEERIVRQNSGRLPPASKAIGNVSRSRSSGWSRYFANNDATNLAAMPTDNRSTFASDRTSTASHLMYTDSRMYGQPMQAPPPLDIPKFENQRISKVTSGSPTLGNSTDNLPGQPMQAELARANSGASTRSGISNDDHHYLRDPVESWTPVGHEERPVSSNYTSSVVMNDYRDGVNSYYPDGTSSFYPKSGISSFNPGQSRLGEPEIRESTNTVFPGQNLGNTQPSQQQQHEDFDSFYPTPPRLGGAPDGRESQVTVFPGGPAGDRKEGGQDMSWLNLGVPK</sequence>
<proteinExistence type="predicted"/>
<gene>
    <name evidence="7" type="ORF">PMIN01_00440</name>
</gene>
<keyword evidence="4 6" id="KW-0472">Membrane</keyword>
<evidence type="ECO:0000256" key="6">
    <source>
        <dbReference type="SAM" id="Phobius"/>
    </source>
</evidence>
<comment type="subcellular location">
    <subcellularLocation>
        <location evidence="1">Membrane</location>
        <topology evidence="1">Single-pass membrane protein</topology>
    </subcellularLocation>
</comment>
<evidence type="ECO:0000256" key="4">
    <source>
        <dbReference type="ARBA" id="ARBA00023136"/>
    </source>
</evidence>
<feature type="transmembrane region" description="Helical" evidence="6">
    <location>
        <begin position="391"/>
        <end position="413"/>
    </location>
</feature>
<reference evidence="7" key="1">
    <citation type="journal article" date="2020" name="Mol. Plant Microbe Interact.">
        <title>Genome Sequence of the Biocontrol Agent Coniothyrium minitans strain Conio (IMI 134523).</title>
        <authorList>
            <person name="Patel D."/>
            <person name="Shittu T.A."/>
            <person name="Baroncelli R."/>
            <person name="Muthumeenakshi S."/>
            <person name="Osborne T.H."/>
            <person name="Janganan T.K."/>
            <person name="Sreenivasaprasad S."/>
        </authorList>
    </citation>
    <scope>NUCLEOTIDE SEQUENCE</scope>
    <source>
        <strain evidence="7">Conio</strain>
    </source>
</reference>
<dbReference type="InterPro" id="IPR051694">
    <property type="entry name" value="Immunoregulatory_rcpt-like"/>
</dbReference>
<evidence type="ECO:0000256" key="5">
    <source>
        <dbReference type="SAM" id="MobiDB-lite"/>
    </source>
</evidence>
<dbReference type="Proteomes" id="UP000756921">
    <property type="component" value="Unassembled WGS sequence"/>
</dbReference>
<dbReference type="OrthoDB" id="5352000at2759"/>
<comment type="caution">
    <text evidence="7">The sequence shown here is derived from an EMBL/GenBank/DDBJ whole genome shotgun (WGS) entry which is preliminary data.</text>
</comment>
<keyword evidence="2 6" id="KW-0812">Transmembrane</keyword>
<dbReference type="GO" id="GO:0071944">
    <property type="term" value="C:cell periphery"/>
    <property type="evidence" value="ECO:0007669"/>
    <property type="project" value="UniProtKB-ARBA"/>
</dbReference>
<evidence type="ECO:0000313" key="7">
    <source>
        <dbReference type="EMBL" id="KAF9740901.1"/>
    </source>
</evidence>
<feature type="compositionally biased region" description="Polar residues" evidence="5">
    <location>
        <begin position="725"/>
        <end position="743"/>
    </location>
</feature>
<protein>
    <recommendedName>
        <fullName evidence="9">Pre-mRNA splicing factor CLF1</fullName>
    </recommendedName>
</protein>
<dbReference type="PANTHER" id="PTHR15549">
    <property type="entry name" value="PAIRED IMMUNOGLOBULIN-LIKE TYPE 2 RECEPTOR"/>
    <property type="match status" value="1"/>
</dbReference>
<name>A0A9P6GS70_9PLEO</name>
<dbReference type="PANTHER" id="PTHR15549:SF30">
    <property type="entry name" value="MID2 DOMAIN-CONTAINING PROTEIN"/>
    <property type="match status" value="1"/>
</dbReference>
<evidence type="ECO:0000256" key="1">
    <source>
        <dbReference type="ARBA" id="ARBA00004167"/>
    </source>
</evidence>
<dbReference type="InterPro" id="IPR015915">
    <property type="entry name" value="Kelch-typ_b-propeller"/>
</dbReference>
<evidence type="ECO:0000256" key="3">
    <source>
        <dbReference type="ARBA" id="ARBA00022989"/>
    </source>
</evidence>
<keyword evidence="3 6" id="KW-1133">Transmembrane helix</keyword>
<evidence type="ECO:0000313" key="8">
    <source>
        <dbReference type="Proteomes" id="UP000756921"/>
    </source>
</evidence>
<feature type="region of interest" description="Disordered" evidence="5">
    <location>
        <begin position="349"/>
        <end position="379"/>
    </location>
</feature>